<dbReference type="GO" id="GO:0006508">
    <property type="term" value="P:proteolysis"/>
    <property type="evidence" value="ECO:0007669"/>
    <property type="project" value="UniProtKB-KW"/>
</dbReference>
<comment type="caution">
    <text evidence="12">The sequence shown here is derived from an EMBL/GenBank/DDBJ whole genome shotgun (WGS) entry which is preliminary data.</text>
</comment>
<evidence type="ECO:0000256" key="9">
    <source>
        <dbReference type="ARBA" id="ARBA00023136"/>
    </source>
</evidence>
<feature type="domain" description="Peptidase M50" evidence="11">
    <location>
        <begin position="207"/>
        <end position="400"/>
    </location>
</feature>
<evidence type="ECO:0000256" key="10">
    <source>
        <dbReference type="SAM" id="Phobius"/>
    </source>
</evidence>
<proteinExistence type="inferred from homology"/>
<dbReference type="EMBL" id="DPBP01000030">
    <property type="protein sequence ID" value="HCE17699.1"/>
    <property type="molecule type" value="Genomic_DNA"/>
</dbReference>
<evidence type="ECO:0000313" key="13">
    <source>
        <dbReference type="Proteomes" id="UP000264141"/>
    </source>
</evidence>
<keyword evidence="8 10" id="KW-1133">Transmembrane helix</keyword>
<feature type="transmembrane region" description="Helical" evidence="10">
    <location>
        <begin position="237"/>
        <end position="254"/>
    </location>
</feature>
<accession>A0A3D1JGJ0</accession>
<evidence type="ECO:0000256" key="2">
    <source>
        <dbReference type="ARBA" id="ARBA00004141"/>
    </source>
</evidence>
<keyword evidence="9 10" id="KW-0472">Membrane</keyword>
<dbReference type="Pfam" id="PF02163">
    <property type="entry name" value="Peptidase_M50"/>
    <property type="match status" value="1"/>
</dbReference>
<dbReference type="Proteomes" id="UP000264141">
    <property type="component" value="Unassembled WGS sequence"/>
</dbReference>
<dbReference type="InterPro" id="IPR044838">
    <property type="entry name" value="EGY1-like"/>
</dbReference>
<dbReference type="GO" id="GO:0008233">
    <property type="term" value="F:peptidase activity"/>
    <property type="evidence" value="ECO:0007669"/>
    <property type="project" value="UniProtKB-KW"/>
</dbReference>
<sequence length="473" mass="52578">MSPGGLRGLQNRWRVALRAAVGSTPIHSRSLQHLHGLIRSPGSSPALFPGRPVPFIHPPERYNGLHHDHPRKDHSMNIGYDELSIDMLVGRVLRIEDKTIGGEKDPFLQRYRGRLYNEDTAAAYDQLSDLLKPYHLMPLFRWDGDRHAVLIVPQRERPQTGNPRVNVFLFIATLISVLISGALFAPAGLPENAQPTLPRLLLAAVPFTVSFLAIMTAHEFGHFLVGRYHGVRVSLPYFIPMPFVSLFGTFGAFINMKEQPKNRRVLLDIGLAGPLAGLVVTILVLTIGLSLSTLSRLPASPGATPQITMEGNSLLYLFLKYLRFGQWLPAPADYGNTPVLLYWLRYFFTGQPFPFGGIDVTIHPVAWAGWGGMLITSLNLIPAGQLDGGHVLYVLLGRKRAARLLPVVLVLLVALGFFWSGWWLWAVLIFLFGRAYAEPLDEITPLDTPRKLLAIVALIVFLLVFIPVPLIMV</sequence>
<organism evidence="12 13">
    <name type="scientific">Anaerolinea thermolimosa</name>
    <dbReference type="NCBI Taxonomy" id="229919"/>
    <lineage>
        <taxon>Bacteria</taxon>
        <taxon>Bacillati</taxon>
        <taxon>Chloroflexota</taxon>
        <taxon>Anaerolineae</taxon>
        <taxon>Anaerolineales</taxon>
        <taxon>Anaerolineaceae</taxon>
        <taxon>Anaerolinea</taxon>
    </lineage>
</organism>
<dbReference type="PANTHER" id="PTHR31412">
    <property type="entry name" value="ZINC METALLOPROTEASE EGY1"/>
    <property type="match status" value="1"/>
</dbReference>
<keyword evidence="6" id="KW-0378">Hydrolase</keyword>
<evidence type="ECO:0000313" key="12">
    <source>
        <dbReference type="EMBL" id="HCE17699.1"/>
    </source>
</evidence>
<comment type="cofactor">
    <cofactor evidence="1">
        <name>Zn(2+)</name>
        <dbReference type="ChEBI" id="CHEBI:29105"/>
    </cofactor>
</comment>
<evidence type="ECO:0000259" key="11">
    <source>
        <dbReference type="Pfam" id="PF02163"/>
    </source>
</evidence>
<dbReference type="STRING" id="229919.GCA_001050195_03486"/>
<feature type="transmembrane region" description="Helical" evidence="10">
    <location>
        <begin position="404"/>
        <end position="432"/>
    </location>
</feature>
<evidence type="ECO:0000256" key="8">
    <source>
        <dbReference type="ARBA" id="ARBA00022989"/>
    </source>
</evidence>
<evidence type="ECO:0000256" key="4">
    <source>
        <dbReference type="ARBA" id="ARBA00022670"/>
    </source>
</evidence>
<dbReference type="GO" id="GO:0016020">
    <property type="term" value="C:membrane"/>
    <property type="evidence" value="ECO:0007669"/>
    <property type="project" value="UniProtKB-SubCell"/>
</dbReference>
<reference evidence="12 13" key="1">
    <citation type="journal article" date="2018" name="Nat. Biotechnol.">
        <title>A standardized bacterial taxonomy based on genome phylogeny substantially revises the tree of life.</title>
        <authorList>
            <person name="Parks D.H."/>
            <person name="Chuvochina M."/>
            <person name="Waite D.W."/>
            <person name="Rinke C."/>
            <person name="Skarshewski A."/>
            <person name="Chaumeil P.A."/>
            <person name="Hugenholtz P."/>
        </authorList>
    </citation>
    <scope>NUCLEOTIDE SEQUENCE [LARGE SCALE GENOMIC DNA]</scope>
    <source>
        <strain evidence="12">UBA8781</strain>
    </source>
</reference>
<evidence type="ECO:0000256" key="1">
    <source>
        <dbReference type="ARBA" id="ARBA00001947"/>
    </source>
</evidence>
<feature type="transmembrane region" description="Helical" evidence="10">
    <location>
        <begin position="266"/>
        <end position="291"/>
    </location>
</feature>
<keyword evidence="4 12" id="KW-0645">Protease</keyword>
<dbReference type="InterPro" id="IPR008915">
    <property type="entry name" value="Peptidase_M50"/>
</dbReference>
<dbReference type="OrthoDB" id="9774391at2"/>
<comment type="similarity">
    <text evidence="3">Belongs to the peptidase M50B family.</text>
</comment>
<name>A0A3D1JGJ0_9CHLR</name>
<evidence type="ECO:0000256" key="7">
    <source>
        <dbReference type="ARBA" id="ARBA00022946"/>
    </source>
</evidence>
<protein>
    <submittedName>
        <fullName evidence="12">Site-2 protease family protein</fullName>
    </submittedName>
</protein>
<dbReference type="CDD" id="cd06160">
    <property type="entry name" value="S2P-M50_like_2"/>
    <property type="match status" value="1"/>
</dbReference>
<evidence type="ECO:0000256" key="5">
    <source>
        <dbReference type="ARBA" id="ARBA00022692"/>
    </source>
</evidence>
<feature type="transmembrane region" description="Helical" evidence="10">
    <location>
        <begin position="167"/>
        <end position="188"/>
    </location>
</feature>
<gene>
    <name evidence="12" type="ORF">DEQ80_07560</name>
</gene>
<evidence type="ECO:0000256" key="3">
    <source>
        <dbReference type="ARBA" id="ARBA00007931"/>
    </source>
</evidence>
<comment type="subcellular location">
    <subcellularLocation>
        <location evidence="2">Membrane</location>
        <topology evidence="2">Multi-pass membrane protein</topology>
    </subcellularLocation>
</comment>
<feature type="transmembrane region" description="Helical" evidence="10">
    <location>
        <begin position="200"/>
        <end position="217"/>
    </location>
</feature>
<evidence type="ECO:0000256" key="6">
    <source>
        <dbReference type="ARBA" id="ARBA00022801"/>
    </source>
</evidence>
<dbReference type="PANTHER" id="PTHR31412:SF0">
    <property type="entry name" value="ZINC METALLOPROTEASE EGY1, CHLOROPLASTIC-RELATED"/>
    <property type="match status" value="1"/>
</dbReference>
<feature type="transmembrane region" description="Helical" evidence="10">
    <location>
        <begin position="452"/>
        <end position="472"/>
    </location>
</feature>
<keyword evidence="7" id="KW-0809">Transit peptide</keyword>
<dbReference type="AlphaFoldDB" id="A0A3D1JGJ0"/>
<keyword evidence="5 10" id="KW-0812">Transmembrane</keyword>